<dbReference type="PROSITE" id="PS51462">
    <property type="entry name" value="NUDIX"/>
    <property type="match status" value="1"/>
</dbReference>
<dbReference type="PROSITE" id="PS00893">
    <property type="entry name" value="NUDIX_BOX"/>
    <property type="match status" value="1"/>
</dbReference>
<evidence type="ECO:0000313" key="6">
    <source>
        <dbReference type="EMBL" id="MCP8970008.1"/>
    </source>
</evidence>
<protein>
    <submittedName>
        <fullName evidence="6">NUDIX hydrolase</fullName>
    </submittedName>
</protein>
<keyword evidence="7" id="KW-1185">Reference proteome</keyword>
<dbReference type="RefSeq" id="WP_254759929.1">
    <property type="nucleotide sequence ID" value="NZ_JANCLT010000009.1"/>
</dbReference>
<evidence type="ECO:0000259" key="5">
    <source>
        <dbReference type="PROSITE" id="PS51462"/>
    </source>
</evidence>
<dbReference type="EMBL" id="JANCLT010000009">
    <property type="protein sequence ID" value="MCP8970008.1"/>
    <property type="molecule type" value="Genomic_DNA"/>
</dbReference>
<dbReference type="InterPro" id="IPR020476">
    <property type="entry name" value="Nudix_hydrolase"/>
</dbReference>
<evidence type="ECO:0000256" key="2">
    <source>
        <dbReference type="ARBA" id="ARBA00022801"/>
    </source>
</evidence>
<dbReference type="PRINTS" id="PR00502">
    <property type="entry name" value="NUDIXFAMILY"/>
</dbReference>
<evidence type="ECO:0000313" key="7">
    <source>
        <dbReference type="Proteomes" id="UP001156102"/>
    </source>
</evidence>
<keyword evidence="2 4" id="KW-0378">Hydrolase</keyword>
<dbReference type="Proteomes" id="UP001156102">
    <property type="component" value="Unassembled WGS sequence"/>
</dbReference>
<comment type="similarity">
    <text evidence="4">Belongs to the Nudix hydrolase family.</text>
</comment>
<feature type="domain" description="Nudix hydrolase" evidence="5">
    <location>
        <begin position="2"/>
        <end position="133"/>
    </location>
</feature>
<dbReference type="Pfam" id="PF00293">
    <property type="entry name" value="NUDIX"/>
    <property type="match status" value="1"/>
</dbReference>
<dbReference type="PANTHER" id="PTHR43046:SF12">
    <property type="entry name" value="GDP-MANNOSE MANNOSYL HYDROLASE"/>
    <property type="match status" value="1"/>
</dbReference>
<evidence type="ECO:0000256" key="4">
    <source>
        <dbReference type="RuleBase" id="RU003476"/>
    </source>
</evidence>
<dbReference type="GO" id="GO:0016787">
    <property type="term" value="F:hydrolase activity"/>
    <property type="evidence" value="ECO:0007669"/>
    <property type="project" value="UniProtKB-KW"/>
</dbReference>
<dbReference type="SUPFAM" id="SSF55811">
    <property type="entry name" value="Nudix"/>
    <property type="match status" value="1"/>
</dbReference>
<reference evidence="6" key="1">
    <citation type="submission" date="2022-07" db="EMBL/GenBank/DDBJ databases">
        <authorList>
            <person name="Li W.-J."/>
            <person name="Deng Q.-Q."/>
        </authorList>
    </citation>
    <scope>NUCLEOTIDE SEQUENCE</scope>
    <source>
        <strain evidence="6">SYSU M60031</strain>
    </source>
</reference>
<proteinExistence type="inferred from homology"/>
<evidence type="ECO:0000256" key="1">
    <source>
        <dbReference type="ARBA" id="ARBA00001946"/>
    </source>
</evidence>
<accession>A0AA41XA74</accession>
<dbReference type="Gene3D" id="3.90.79.10">
    <property type="entry name" value="Nucleoside Triphosphate Pyrophosphohydrolase"/>
    <property type="match status" value="1"/>
</dbReference>
<dbReference type="AlphaFoldDB" id="A0AA41XA74"/>
<dbReference type="InterPro" id="IPR000086">
    <property type="entry name" value="NUDIX_hydrolase_dom"/>
</dbReference>
<name>A0AA41XA74_9BACI</name>
<dbReference type="PANTHER" id="PTHR43046">
    <property type="entry name" value="GDP-MANNOSE MANNOSYL HYDROLASE"/>
    <property type="match status" value="1"/>
</dbReference>
<comment type="caution">
    <text evidence="6">The sequence shown here is derived from an EMBL/GenBank/DDBJ whole genome shotgun (WGS) entry which is preliminary data.</text>
</comment>
<evidence type="ECO:0000256" key="3">
    <source>
        <dbReference type="ARBA" id="ARBA00022842"/>
    </source>
</evidence>
<gene>
    <name evidence="6" type="ORF">NK662_15910</name>
</gene>
<comment type="cofactor">
    <cofactor evidence="1">
        <name>Mg(2+)</name>
        <dbReference type="ChEBI" id="CHEBI:18420"/>
    </cofactor>
</comment>
<dbReference type="InterPro" id="IPR015797">
    <property type="entry name" value="NUDIX_hydrolase-like_dom_sf"/>
</dbReference>
<sequence>MKRIDVASALIQNEKGELLLVKNKKGDRVYWGLPGGAVEEGETLKQAAIREIEEETGYTATVTGLQSVREMFITERNDHAVIFTFTARITGGQLRVEDPDGDIIDVRWADHSTAQALMPVLYTTLRLTAPGPAFYAFEGVRV</sequence>
<dbReference type="InterPro" id="IPR020084">
    <property type="entry name" value="NUDIX_hydrolase_CS"/>
</dbReference>
<organism evidence="6 7">
    <name type="scientific">Ectobacillus ponti</name>
    <dbReference type="NCBI Taxonomy" id="2961894"/>
    <lineage>
        <taxon>Bacteria</taxon>
        <taxon>Bacillati</taxon>
        <taxon>Bacillota</taxon>
        <taxon>Bacilli</taxon>
        <taxon>Bacillales</taxon>
        <taxon>Bacillaceae</taxon>
        <taxon>Ectobacillus</taxon>
    </lineage>
</organism>
<keyword evidence="3" id="KW-0460">Magnesium</keyword>